<dbReference type="Pfam" id="PF21570">
    <property type="entry name" value="ArgZ-like_C_2nd"/>
    <property type="match status" value="1"/>
</dbReference>
<dbReference type="InterPro" id="IPR007545">
    <property type="entry name" value="LOR/SDH_bifunc_enz_cons_dom"/>
</dbReference>
<dbReference type="Pfam" id="PF04455">
    <property type="entry name" value="Saccharop_dh_N"/>
    <property type="match status" value="1"/>
</dbReference>
<feature type="domain" description="Arginine dihydrolase ArgZ/ArgE-like C-terminal second subdomain" evidence="7">
    <location>
        <begin position="186"/>
        <end position="398"/>
    </location>
</feature>
<sequence>MYSDTVEISGHIIDSLLLPKILDDIVRNGIDFHIEELRVGKKREDPSYARIRLTAKDAATLENVLKRIRHHGAVPVDEQDCASERVEKDGVFPDNFYSTTNQQTFIRCGGRWIEVQQPEMDCGIRVSADCSLAECVPISEARAGDLIVVGHRGVRVAPLERPAKEDVFGFMSSSVSTEKPKGAVVKDVARCFQDVRYRGQKILVVAGPAIVHTGAVPHFVRLIESGYVNVLFAGNALAVHDIEYALYGTSLGVYLDKGIPAEHGHENHMRAINTIRKSGGIKSAVEKGVLTRGIMHACVTHGVPFLLAGSIRDDGPLPEVITDVIRAQQQMRAMIRGVRVALMVATTLHSIAVGNLLPATVKTICVDINPAVVTKLADRGSFQALGIVTDVEPFFRELCEELRLGSG</sequence>
<evidence type="ECO:0000256" key="4">
    <source>
        <dbReference type="ARBA" id="ARBA00023239"/>
    </source>
</evidence>
<dbReference type="EC" id="4.3.1.12" evidence="5"/>
<dbReference type="AlphaFoldDB" id="A0A419F692"/>
<comment type="cofactor">
    <cofactor evidence="1">
        <name>NAD(+)</name>
        <dbReference type="ChEBI" id="CHEBI:57540"/>
    </cofactor>
</comment>
<proteinExistence type="predicted"/>
<keyword evidence="4" id="KW-0456">Lyase</keyword>
<reference evidence="9 10" key="1">
    <citation type="journal article" date="2017" name="ISME J.">
        <title>Energy and carbon metabolisms in a deep terrestrial subsurface fluid microbial community.</title>
        <authorList>
            <person name="Momper L."/>
            <person name="Jungbluth S.P."/>
            <person name="Lee M.D."/>
            <person name="Amend J.P."/>
        </authorList>
    </citation>
    <scope>NUCLEOTIDE SEQUENCE [LARGE SCALE GENOMIC DNA]</scope>
    <source>
        <strain evidence="9">SURF_17</strain>
    </source>
</reference>
<dbReference type="Proteomes" id="UP000285961">
    <property type="component" value="Unassembled WGS sequence"/>
</dbReference>
<evidence type="ECO:0000259" key="6">
    <source>
        <dbReference type="Pfam" id="PF04455"/>
    </source>
</evidence>
<dbReference type="Gene3D" id="3.30.70.2690">
    <property type="entry name" value="LOR/SDH bifunctional enzyme, conserved domain"/>
    <property type="match status" value="1"/>
</dbReference>
<dbReference type="InterPro" id="IPR048963">
    <property type="entry name" value="ArgZ/ArgE-like_C_2nd"/>
</dbReference>
<dbReference type="GO" id="GO:0008473">
    <property type="term" value="F:ornithine cyclodeaminase activity"/>
    <property type="evidence" value="ECO:0007669"/>
    <property type="project" value="UniProtKB-EC"/>
</dbReference>
<dbReference type="InterPro" id="IPR005239">
    <property type="entry name" value="ArgZ/ArgE-like"/>
</dbReference>
<evidence type="ECO:0000256" key="1">
    <source>
        <dbReference type="ARBA" id="ARBA00001911"/>
    </source>
</evidence>
<evidence type="ECO:0000259" key="7">
    <source>
        <dbReference type="Pfam" id="PF21570"/>
    </source>
</evidence>
<dbReference type="GO" id="GO:0000166">
    <property type="term" value="F:nucleotide binding"/>
    <property type="evidence" value="ECO:0007669"/>
    <property type="project" value="UniProtKB-KW"/>
</dbReference>
<evidence type="ECO:0000313" key="10">
    <source>
        <dbReference type="Proteomes" id="UP000285961"/>
    </source>
</evidence>
<evidence type="ECO:0000256" key="2">
    <source>
        <dbReference type="ARBA" id="ARBA00022741"/>
    </source>
</evidence>
<keyword evidence="3" id="KW-0520">NAD</keyword>
<protein>
    <recommendedName>
        <fullName evidence="5">ornithine cyclodeaminase</fullName>
        <ecNumber evidence="5">4.3.1.12</ecNumber>
    </recommendedName>
</protein>
<dbReference type="Pfam" id="PF21571">
    <property type="entry name" value="ArgZ-like_C_1st"/>
    <property type="match status" value="1"/>
</dbReference>
<dbReference type="InterPro" id="IPR048964">
    <property type="entry name" value="ArgZ/ArgE-like_C_1st"/>
</dbReference>
<dbReference type="CDD" id="cd12144">
    <property type="entry name" value="SDH_N_domain"/>
    <property type="match status" value="1"/>
</dbReference>
<evidence type="ECO:0000256" key="5">
    <source>
        <dbReference type="ARBA" id="ARBA00066346"/>
    </source>
</evidence>
<evidence type="ECO:0000259" key="8">
    <source>
        <dbReference type="Pfam" id="PF21571"/>
    </source>
</evidence>
<evidence type="ECO:0000313" key="9">
    <source>
        <dbReference type="EMBL" id="RJP73906.1"/>
    </source>
</evidence>
<dbReference type="InterPro" id="IPR043009">
    <property type="entry name" value="LOR/SDH_bifunc_enz_cons_dom_sf"/>
</dbReference>
<accession>A0A419F692</accession>
<dbReference type="EMBL" id="QZKI01000022">
    <property type="protein sequence ID" value="RJP73906.1"/>
    <property type="molecule type" value="Genomic_DNA"/>
</dbReference>
<gene>
    <name evidence="9" type="ORF">C4532_03525</name>
</gene>
<comment type="caution">
    <text evidence="9">The sequence shown here is derived from an EMBL/GenBank/DDBJ whole genome shotgun (WGS) entry which is preliminary data.</text>
</comment>
<name>A0A419F692_9BACT</name>
<evidence type="ECO:0000256" key="3">
    <source>
        <dbReference type="ARBA" id="ARBA00023027"/>
    </source>
</evidence>
<feature type="domain" description="Arginine dihydrolase ArgZ/ArgE-like C-terminal first subdomain" evidence="8">
    <location>
        <begin position="103"/>
        <end position="185"/>
    </location>
</feature>
<organism evidence="9 10">
    <name type="scientific">Candidatus Abyssobacteria bacterium SURF_17</name>
    <dbReference type="NCBI Taxonomy" id="2093361"/>
    <lineage>
        <taxon>Bacteria</taxon>
        <taxon>Pseudomonadati</taxon>
        <taxon>Candidatus Hydrogenedentota</taxon>
        <taxon>Candidatus Abyssobacteria</taxon>
    </lineage>
</organism>
<dbReference type="Gene3D" id="3.40.50.10690">
    <property type="entry name" value="putative lor/sdh protein like domains"/>
    <property type="match status" value="1"/>
</dbReference>
<feature type="domain" description="LOR/SDH bifunctional enzyme conserved" evidence="6">
    <location>
        <begin position="4"/>
        <end position="101"/>
    </location>
</feature>
<dbReference type="NCBIfam" id="TIGR00300">
    <property type="entry name" value="TIGR00300 family protein"/>
    <property type="match status" value="1"/>
</dbReference>
<keyword evidence="2" id="KW-0547">Nucleotide-binding</keyword>